<organism evidence="1 2">
    <name type="scientific">Caldisalinibacter kiritimatiensis</name>
    <dbReference type="NCBI Taxonomy" id="1304284"/>
    <lineage>
        <taxon>Bacteria</taxon>
        <taxon>Bacillati</taxon>
        <taxon>Bacillota</taxon>
        <taxon>Tissierellia</taxon>
        <taxon>Tissierellales</taxon>
        <taxon>Thermohalobacteraceae</taxon>
        <taxon>Caldisalinibacter</taxon>
    </lineage>
</organism>
<keyword evidence="2" id="KW-1185">Reference proteome</keyword>
<protein>
    <submittedName>
        <fullName evidence="1">Uncharacterized protein</fullName>
    </submittedName>
</protein>
<reference evidence="1 2" key="1">
    <citation type="journal article" date="2015" name="Geomicrobiol. J.">
        <title>Caldisalinibacter kiritimatiensis gen. nov., sp. nov., a moderately thermohalophilic thiosulfate-reducing bacterium from a hypersaline microbial mat.</title>
        <authorList>
            <person name="Ben Hania W."/>
            <person name="Joseph M."/>
            <person name="Fiebig A."/>
            <person name="Bunk B."/>
            <person name="Klenk H.-P."/>
            <person name="Fardeau M.-L."/>
            <person name="Spring S."/>
        </authorList>
    </citation>
    <scope>NUCLEOTIDE SEQUENCE [LARGE SCALE GENOMIC DNA]</scope>
    <source>
        <strain evidence="1 2">L21-TH-D2</strain>
    </source>
</reference>
<evidence type="ECO:0000313" key="1">
    <source>
        <dbReference type="EMBL" id="EOC99870.1"/>
    </source>
</evidence>
<dbReference type="GO" id="GO:0003677">
    <property type="term" value="F:DNA binding"/>
    <property type="evidence" value="ECO:0007669"/>
    <property type="project" value="InterPro"/>
</dbReference>
<evidence type="ECO:0000313" key="2">
    <source>
        <dbReference type="Proteomes" id="UP000013378"/>
    </source>
</evidence>
<dbReference type="Gene3D" id="1.10.260.40">
    <property type="entry name" value="lambda repressor-like DNA-binding domains"/>
    <property type="match status" value="1"/>
</dbReference>
<accession>R1CME2</accession>
<dbReference type="EMBL" id="ARZA01000235">
    <property type="protein sequence ID" value="EOC99870.1"/>
    <property type="molecule type" value="Genomic_DNA"/>
</dbReference>
<dbReference type="Proteomes" id="UP000013378">
    <property type="component" value="Unassembled WGS sequence"/>
</dbReference>
<dbReference type="InterPro" id="IPR010982">
    <property type="entry name" value="Lambda_DNA-bd_dom_sf"/>
</dbReference>
<dbReference type="AlphaFoldDB" id="R1CME2"/>
<name>R1CME2_9FIRM</name>
<dbReference type="SUPFAM" id="SSF47413">
    <property type="entry name" value="lambda repressor-like DNA-binding domains"/>
    <property type="match status" value="1"/>
</dbReference>
<gene>
    <name evidence="1" type="ORF">L21TH_2094</name>
</gene>
<sequence length="37" mass="4483">MNMELLIIGEKIRRLRKEKNMSLRELGEDFVIYKSTK</sequence>
<proteinExistence type="predicted"/>
<comment type="caution">
    <text evidence="1">The sequence shown here is derived from an EMBL/GenBank/DDBJ whole genome shotgun (WGS) entry which is preliminary data.</text>
</comment>